<feature type="transmembrane region" description="Helical" evidence="1">
    <location>
        <begin position="12"/>
        <end position="35"/>
    </location>
</feature>
<evidence type="ECO:0000256" key="1">
    <source>
        <dbReference type="SAM" id="Phobius"/>
    </source>
</evidence>
<reference evidence="2 3" key="1">
    <citation type="submission" date="2019-02" db="EMBL/GenBank/DDBJ databases">
        <title>Sequencing the genomes of 1000 actinobacteria strains.</title>
        <authorList>
            <person name="Klenk H.-P."/>
        </authorList>
    </citation>
    <scope>NUCLEOTIDE SEQUENCE [LARGE SCALE GENOMIC DNA]</scope>
    <source>
        <strain evidence="2 3">DSM 45162</strain>
    </source>
</reference>
<keyword evidence="1" id="KW-0812">Transmembrane</keyword>
<keyword evidence="1" id="KW-1133">Transmembrane helix</keyword>
<feature type="transmembrane region" description="Helical" evidence="1">
    <location>
        <begin position="47"/>
        <end position="73"/>
    </location>
</feature>
<name>A0A4Q7ZQ32_9ACTN</name>
<dbReference type="AlphaFoldDB" id="A0A4Q7ZQ32"/>
<keyword evidence="3" id="KW-1185">Reference proteome</keyword>
<proteinExistence type="predicted"/>
<accession>A0A4Q7ZQ32</accession>
<evidence type="ECO:0000313" key="2">
    <source>
        <dbReference type="EMBL" id="RZU53200.1"/>
    </source>
</evidence>
<organism evidence="2 3">
    <name type="scientific">Krasilnikovia cinnamomea</name>
    <dbReference type="NCBI Taxonomy" id="349313"/>
    <lineage>
        <taxon>Bacteria</taxon>
        <taxon>Bacillati</taxon>
        <taxon>Actinomycetota</taxon>
        <taxon>Actinomycetes</taxon>
        <taxon>Micromonosporales</taxon>
        <taxon>Micromonosporaceae</taxon>
        <taxon>Krasilnikovia</taxon>
    </lineage>
</organism>
<comment type="caution">
    <text evidence="2">The sequence shown here is derived from an EMBL/GenBank/DDBJ whole genome shotgun (WGS) entry which is preliminary data.</text>
</comment>
<dbReference type="OrthoDB" id="8082651at2"/>
<sequence length="176" mass="18929">MTMRPGLRKAALLAHVTSSVGWAGAVTCFLVLTLVTLNSPNADLVRAGLSACGLLTQFVIVPFALASVFTGLVQSLGTSWGLFRHYWVIAKLLLTLAATAALLLHTEPISYLARISATNAPHTSHVDRVHLQMVIDSGAGLAVLLLIAGLAIYKPRGLTRYGWRKQQQRAQGRIHP</sequence>
<dbReference type="Proteomes" id="UP000292564">
    <property type="component" value="Unassembled WGS sequence"/>
</dbReference>
<protein>
    <recommendedName>
        <fullName evidence="4">DUF2269 domain-containing protein</fullName>
    </recommendedName>
</protein>
<dbReference type="EMBL" id="SHKY01000001">
    <property type="protein sequence ID" value="RZU53200.1"/>
    <property type="molecule type" value="Genomic_DNA"/>
</dbReference>
<dbReference type="RefSeq" id="WP_130511711.1">
    <property type="nucleotide sequence ID" value="NZ_SHKY01000001.1"/>
</dbReference>
<keyword evidence="1" id="KW-0472">Membrane</keyword>
<evidence type="ECO:0000313" key="3">
    <source>
        <dbReference type="Proteomes" id="UP000292564"/>
    </source>
</evidence>
<feature type="transmembrane region" description="Helical" evidence="1">
    <location>
        <begin position="133"/>
        <end position="153"/>
    </location>
</feature>
<gene>
    <name evidence="2" type="ORF">EV385_5094</name>
</gene>
<feature type="transmembrane region" description="Helical" evidence="1">
    <location>
        <begin position="85"/>
        <end position="104"/>
    </location>
</feature>
<evidence type="ECO:0008006" key="4">
    <source>
        <dbReference type="Google" id="ProtNLM"/>
    </source>
</evidence>